<protein>
    <submittedName>
        <fullName evidence="1">Endoglucanase 10</fullName>
    </submittedName>
</protein>
<keyword evidence="2" id="KW-1185">Reference proteome</keyword>
<gene>
    <name evidence="1" type="ORF">LOK49_LG04G01229</name>
</gene>
<name>A0ACC0I9M4_9ERIC</name>
<sequence>MRIKLSNQKEEEKKKDNDPTGKLVNNRIAWRGDSGLEDERAVNLDLSKGMYDAGDLIKFGFPMAFSATVLSWSILEYGDHMKVVKKLEHAQDSLK</sequence>
<comment type="caution">
    <text evidence="1">The sequence shown here is derived from an EMBL/GenBank/DDBJ whole genome shotgun (WGS) entry which is preliminary data.</text>
</comment>
<dbReference type="EMBL" id="CM045759">
    <property type="protein sequence ID" value="KAI8020646.1"/>
    <property type="molecule type" value="Genomic_DNA"/>
</dbReference>
<dbReference type="Proteomes" id="UP001060215">
    <property type="component" value="Chromosome 2"/>
</dbReference>
<accession>A0ACC0I9M4</accession>
<organism evidence="1 2">
    <name type="scientific">Camellia lanceoleosa</name>
    <dbReference type="NCBI Taxonomy" id="1840588"/>
    <lineage>
        <taxon>Eukaryota</taxon>
        <taxon>Viridiplantae</taxon>
        <taxon>Streptophyta</taxon>
        <taxon>Embryophyta</taxon>
        <taxon>Tracheophyta</taxon>
        <taxon>Spermatophyta</taxon>
        <taxon>Magnoliopsida</taxon>
        <taxon>eudicotyledons</taxon>
        <taxon>Gunneridae</taxon>
        <taxon>Pentapetalae</taxon>
        <taxon>asterids</taxon>
        <taxon>Ericales</taxon>
        <taxon>Theaceae</taxon>
        <taxon>Camellia</taxon>
    </lineage>
</organism>
<evidence type="ECO:0000313" key="2">
    <source>
        <dbReference type="Proteomes" id="UP001060215"/>
    </source>
</evidence>
<proteinExistence type="predicted"/>
<reference evidence="1 2" key="1">
    <citation type="journal article" date="2022" name="Plant J.">
        <title>Chromosome-level genome of Camellia lanceoleosa provides a valuable resource for understanding genome evolution and self-incompatibility.</title>
        <authorList>
            <person name="Gong W."/>
            <person name="Xiao S."/>
            <person name="Wang L."/>
            <person name="Liao Z."/>
            <person name="Chang Y."/>
            <person name="Mo W."/>
            <person name="Hu G."/>
            <person name="Li W."/>
            <person name="Zhao G."/>
            <person name="Zhu H."/>
            <person name="Hu X."/>
            <person name="Ji K."/>
            <person name="Xiang X."/>
            <person name="Song Q."/>
            <person name="Yuan D."/>
            <person name="Jin S."/>
            <person name="Zhang L."/>
        </authorList>
    </citation>
    <scope>NUCLEOTIDE SEQUENCE [LARGE SCALE GENOMIC DNA]</scope>
    <source>
        <strain evidence="1">SQ_2022a</strain>
    </source>
</reference>
<evidence type="ECO:0000313" key="1">
    <source>
        <dbReference type="EMBL" id="KAI8020646.1"/>
    </source>
</evidence>